<reference evidence="2" key="1">
    <citation type="submission" date="2021-03" db="EMBL/GenBank/DDBJ databases">
        <title>Description of Psychrosphaera ytuae sp. nov. isolated from deep sea sediment of South China Sea.</title>
        <authorList>
            <person name="Zhang J."/>
            <person name="Xu X.-D."/>
        </authorList>
    </citation>
    <scope>NUCLEOTIDE SEQUENCE</scope>
    <source>
        <strain evidence="2">MTZ26</strain>
    </source>
</reference>
<dbReference type="PROSITE" id="PS51257">
    <property type="entry name" value="PROKAR_LIPOPROTEIN"/>
    <property type="match status" value="1"/>
</dbReference>
<dbReference type="EMBL" id="CP072110">
    <property type="protein sequence ID" value="QTH63466.1"/>
    <property type="molecule type" value="Genomic_DNA"/>
</dbReference>
<keyword evidence="3" id="KW-1185">Reference proteome</keyword>
<dbReference type="AlphaFoldDB" id="A0A975HHR6"/>
<dbReference type="KEGG" id="psym:J1N51_12125"/>
<sequence>MKPIFKSAVAAVIASTLAACSSSTSTEALNENIPDWVLSPSIEDGIAHSECVPSSGNMSIDKAQAVALARVGLAQQISTKVKALDKTYQDRVDVEGETVTGSTFSSVSKQLTNQMLVGAQPVKTSYANFNGKNQLCVMTALSPEKTKDLFSKLVAASERKLSPQDESVLYQEFKAYKAQQELDKELMKDGNP</sequence>
<accession>A0A975HHR6</accession>
<keyword evidence="2" id="KW-0449">Lipoprotein</keyword>
<dbReference type="Proteomes" id="UP000682739">
    <property type="component" value="Chromosome"/>
</dbReference>
<keyword evidence="1" id="KW-0732">Signal</keyword>
<evidence type="ECO:0000313" key="2">
    <source>
        <dbReference type="EMBL" id="QTH63466.1"/>
    </source>
</evidence>
<organism evidence="2 3">
    <name type="scientific">Psychrosphaera ytuae</name>
    <dbReference type="NCBI Taxonomy" id="2820710"/>
    <lineage>
        <taxon>Bacteria</taxon>
        <taxon>Pseudomonadati</taxon>
        <taxon>Pseudomonadota</taxon>
        <taxon>Gammaproteobacteria</taxon>
        <taxon>Alteromonadales</taxon>
        <taxon>Pseudoalteromonadaceae</taxon>
        <taxon>Psychrosphaera</taxon>
    </lineage>
</organism>
<evidence type="ECO:0000256" key="1">
    <source>
        <dbReference type="SAM" id="SignalP"/>
    </source>
</evidence>
<name>A0A975HHR6_9GAMM</name>
<protein>
    <submittedName>
        <fullName evidence="2">LPP20 family lipoprotein</fullName>
    </submittedName>
</protein>
<gene>
    <name evidence="2" type="ORF">J1N51_12125</name>
</gene>
<feature type="chain" id="PRO_5036741504" evidence="1">
    <location>
        <begin position="22"/>
        <end position="192"/>
    </location>
</feature>
<dbReference type="RefSeq" id="WP_208831522.1">
    <property type="nucleotide sequence ID" value="NZ_CP072110.1"/>
</dbReference>
<feature type="signal peptide" evidence="1">
    <location>
        <begin position="1"/>
        <end position="21"/>
    </location>
</feature>
<proteinExistence type="predicted"/>
<dbReference type="Gene3D" id="3.10.129.140">
    <property type="entry name" value="Helicobacter TNF-alpha-Inducing protein"/>
    <property type="match status" value="1"/>
</dbReference>
<evidence type="ECO:0000313" key="3">
    <source>
        <dbReference type="Proteomes" id="UP000682739"/>
    </source>
</evidence>